<dbReference type="Gene3D" id="1.20.120.530">
    <property type="entry name" value="GntR ligand-binding domain-like"/>
    <property type="match status" value="1"/>
</dbReference>
<dbReference type="GO" id="GO:0003700">
    <property type="term" value="F:DNA-binding transcription factor activity"/>
    <property type="evidence" value="ECO:0007669"/>
    <property type="project" value="InterPro"/>
</dbReference>
<evidence type="ECO:0000313" key="6">
    <source>
        <dbReference type="Proteomes" id="UP000182135"/>
    </source>
</evidence>
<dbReference type="PANTHER" id="PTHR43537:SF5">
    <property type="entry name" value="UXU OPERON TRANSCRIPTIONAL REGULATOR"/>
    <property type="match status" value="1"/>
</dbReference>
<protein>
    <submittedName>
        <fullName evidence="5">DNA-binding transcriptional regulator, FadR family</fullName>
    </submittedName>
</protein>
<dbReference type="SMART" id="SM00345">
    <property type="entry name" value="HTH_GNTR"/>
    <property type="match status" value="1"/>
</dbReference>
<evidence type="ECO:0000313" key="5">
    <source>
        <dbReference type="EMBL" id="SFF91801.1"/>
    </source>
</evidence>
<dbReference type="InterPro" id="IPR008920">
    <property type="entry name" value="TF_FadR/GntR_C"/>
</dbReference>
<dbReference type="AlphaFoldDB" id="A0A1I2MRP2"/>
<dbReference type="PROSITE" id="PS50949">
    <property type="entry name" value="HTH_GNTR"/>
    <property type="match status" value="1"/>
</dbReference>
<gene>
    <name evidence="5" type="ORF">SAMN04487885_11555</name>
</gene>
<evidence type="ECO:0000256" key="1">
    <source>
        <dbReference type="ARBA" id="ARBA00023015"/>
    </source>
</evidence>
<dbReference type="STRING" id="1529.SAMN04487885_11555"/>
<dbReference type="Gene3D" id="1.10.10.10">
    <property type="entry name" value="Winged helix-like DNA-binding domain superfamily/Winged helix DNA-binding domain"/>
    <property type="match status" value="1"/>
</dbReference>
<dbReference type="CDD" id="cd07377">
    <property type="entry name" value="WHTH_GntR"/>
    <property type="match status" value="1"/>
</dbReference>
<evidence type="ECO:0000259" key="4">
    <source>
        <dbReference type="PROSITE" id="PS50949"/>
    </source>
</evidence>
<dbReference type="Pfam" id="PF00392">
    <property type="entry name" value="GntR"/>
    <property type="match status" value="1"/>
</dbReference>
<dbReference type="SUPFAM" id="SSF48008">
    <property type="entry name" value="GntR ligand-binding domain-like"/>
    <property type="match status" value="1"/>
</dbReference>
<dbReference type="InterPro" id="IPR036388">
    <property type="entry name" value="WH-like_DNA-bd_sf"/>
</dbReference>
<dbReference type="Pfam" id="PF07729">
    <property type="entry name" value="FCD"/>
    <property type="match status" value="1"/>
</dbReference>
<dbReference type="InterPro" id="IPR036390">
    <property type="entry name" value="WH_DNA-bd_sf"/>
</dbReference>
<dbReference type="GO" id="GO:0003677">
    <property type="term" value="F:DNA binding"/>
    <property type="evidence" value="ECO:0007669"/>
    <property type="project" value="UniProtKB-KW"/>
</dbReference>
<keyword evidence="3" id="KW-0804">Transcription</keyword>
<dbReference type="eggNOG" id="COG2186">
    <property type="taxonomic scope" value="Bacteria"/>
</dbReference>
<dbReference type="OrthoDB" id="9799482at2"/>
<dbReference type="EMBL" id="FOOE01000015">
    <property type="protein sequence ID" value="SFF91801.1"/>
    <property type="molecule type" value="Genomic_DNA"/>
</dbReference>
<keyword evidence="2 5" id="KW-0238">DNA-binding</keyword>
<proteinExistence type="predicted"/>
<dbReference type="InterPro" id="IPR011711">
    <property type="entry name" value="GntR_C"/>
</dbReference>
<evidence type="ECO:0000256" key="3">
    <source>
        <dbReference type="ARBA" id="ARBA00023163"/>
    </source>
</evidence>
<dbReference type="PANTHER" id="PTHR43537">
    <property type="entry name" value="TRANSCRIPTIONAL REGULATOR, GNTR FAMILY"/>
    <property type="match status" value="1"/>
</dbReference>
<dbReference type="SUPFAM" id="SSF46785">
    <property type="entry name" value="Winged helix' DNA-binding domain"/>
    <property type="match status" value="1"/>
</dbReference>
<dbReference type="InterPro" id="IPR000524">
    <property type="entry name" value="Tscrpt_reg_HTH_GntR"/>
</dbReference>
<keyword evidence="1" id="KW-0805">Transcription regulation</keyword>
<dbReference type="SMART" id="SM00895">
    <property type="entry name" value="FCD"/>
    <property type="match status" value="1"/>
</dbReference>
<feature type="domain" description="HTH gntR-type" evidence="4">
    <location>
        <begin position="6"/>
        <end position="74"/>
    </location>
</feature>
<reference evidence="5 6" key="1">
    <citation type="submission" date="2016-10" db="EMBL/GenBank/DDBJ databases">
        <authorList>
            <person name="de Groot N.N."/>
        </authorList>
    </citation>
    <scope>NUCLEOTIDE SEQUENCE [LARGE SCALE GENOMIC DNA]</scope>
    <source>
        <strain evidence="5 6">NLAE-zl-G419</strain>
    </source>
</reference>
<keyword evidence="6" id="KW-1185">Reference proteome</keyword>
<dbReference type="Proteomes" id="UP000182135">
    <property type="component" value="Unassembled WGS sequence"/>
</dbReference>
<evidence type="ECO:0000256" key="2">
    <source>
        <dbReference type="ARBA" id="ARBA00023125"/>
    </source>
</evidence>
<sequence>MGRNDKPLTKVIADEIIQLIKDNHMEPGDRLKNEYELAQDLSVGRGTVREAIKILVSRNILEVRQGAGTFVSSKNGIPEDPLGLTFIKNDGSLMIDVLDVRLIIEPEIAAMAALNASPRQLERLIKQCDIVEKLIINDEEYQEADALFHQRIAECSANKVVNKLIPVINSSVELNITWTKDQYKKMTIIEHRSIVRAIERKDSNGAKYAMITHLNTSRKEVMGNKKEN</sequence>
<organism evidence="5 6">
    <name type="scientific">Clostridium cadaveris</name>
    <dbReference type="NCBI Taxonomy" id="1529"/>
    <lineage>
        <taxon>Bacteria</taxon>
        <taxon>Bacillati</taxon>
        <taxon>Bacillota</taxon>
        <taxon>Clostridia</taxon>
        <taxon>Eubacteriales</taxon>
        <taxon>Clostridiaceae</taxon>
        <taxon>Clostridium</taxon>
    </lineage>
</organism>
<name>A0A1I2MRP2_9CLOT</name>
<accession>A0A1I2MRP2</accession>
<dbReference type="RefSeq" id="WP_074845820.1">
    <property type="nucleotide sequence ID" value="NZ_FOOE01000015.1"/>
</dbReference>